<protein>
    <submittedName>
        <fullName evidence="3">Uncharacterized protein</fullName>
    </submittedName>
</protein>
<feature type="region of interest" description="Disordered" evidence="1">
    <location>
        <begin position="69"/>
        <end position="92"/>
    </location>
</feature>
<dbReference type="EMBL" id="JAPWGW010000001">
    <property type="protein sequence ID" value="MCZ4297631.1"/>
    <property type="molecule type" value="Genomic_DNA"/>
</dbReference>
<evidence type="ECO:0000256" key="2">
    <source>
        <dbReference type="SAM" id="SignalP"/>
    </source>
</evidence>
<sequence length="92" mass="9685">MTKIASALVAMGFVLAGCTAIEDPSANSEMMVADDGTEVECRRIKEMGTMLGKRVCMQPAEWQQVDRAAEEGAEDFMGSSRGAGQGPDSPGL</sequence>
<gene>
    <name evidence="3" type="ORF">O4G74_06115</name>
</gene>
<evidence type="ECO:0000256" key="1">
    <source>
        <dbReference type="SAM" id="MobiDB-lite"/>
    </source>
</evidence>
<keyword evidence="4" id="KW-1185">Reference proteome</keyword>
<dbReference type="RefSeq" id="WP_147372323.1">
    <property type="nucleotide sequence ID" value="NZ_JAPWGW010000001.1"/>
</dbReference>
<comment type="caution">
    <text evidence="3">The sequence shown here is derived from an EMBL/GenBank/DDBJ whole genome shotgun (WGS) entry which is preliminary data.</text>
</comment>
<keyword evidence="2" id="KW-0732">Signal</keyword>
<accession>A0ABT4LTI7</accession>
<organism evidence="3 4">
    <name type="scientific">Henriciella marina</name>
    <dbReference type="NCBI Taxonomy" id="453851"/>
    <lineage>
        <taxon>Bacteria</taxon>
        <taxon>Pseudomonadati</taxon>
        <taxon>Pseudomonadota</taxon>
        <taxon>Alphaproteobacteria</taxon>
        <taxon>Hyphomonadales</taxon>
        <taxon>Hyphomonadaceae</taxon>
        <taxon>Henriciella</taxon>
    </lineage>
</organism>
<name>A0ABT4LTI7_9PROT</name>
<feature type="signal peptide" evidence="2">
    <location>
        <begin position="1"/>
        <end position="16"/>
    </location>
</feature>
<evidence type="ECO:0000313" key="4">
    <source>
        <dbReference type="Proteomes" id="UP001083770"/>
    </source>
</evidence>
<dbReference type="PROSITE" id="PS51257">
    <property type="entry name" value="PROKAR_LIPOPROTEIN"/>
    <property type="match status" value="1"/>
</dbReference>
<proteinExistence type="predicted"/>
<dbReference type="Proteomes" id="UP001083770">
    <property type="component" value="Unassembled WGS sequence"/>
</dbReference>
<feature type="chain" id="PRO_5045292510" evidence="2">
    <location>
        <begin position="17"/>
        <end position="92"/>
    </location>
</feature>
<reference evidence="3" key="1">
    <citation type="submission" date="2022-12" db="EMBL/GenBank/DDBJ databases">
        <title>Bacterial isolates from different developmental stages of Nematostella vectensis.</title>
        <authorList>
            <person name="Fraune S."/>
        </authorList>
    </citation>
    <scope>NUCLEOTIDE SEQUENCE</scope>
    <source>
        <strain evidence="3">G21632-S1</strain>
    </source>
</reference>
<evidence type="ECO:0000313" key="3">
    <source>
        <dbReference type="EMBL" id="MCZ4297631.1"/>
    </source>
</evidence>